<feature type="region of interest" description="Disordered" evidence="1">
    <location>
        <begin position="462"/>
        <end position="481"/>
    </location>
</feature>
<sequence length="632" mass="67000">MTDSLKLLTAISLSVFLSACGGGGSSDDSSEETPVSSDSGSDSGSGSGSGSDDDDSGSESESEGDSDSDSDNTSEISGGTGSVSEDSETSTSGQLIDSAESNQSFEAGNFQGSYGTLETTADGSWTYTLDSDLADPIEGTELVVDTFTIGVGNAGTNTTISISITGYDDAYTFNPGSPLATLVVDSKTFAAGTLLLEDIDGNTPTFVESTVSGNYGDFKLFTDGDWEYSLNAAANGLKDGESTEDSLTFQLSDGSTQSVTFSVVTIEPTESSIVFIFMNFSDASATDTADISDIANMVFNNVDSLDKAYQENSLGQLKFLRHRIGDNSLAHYCYGEAANEASSIDCVSYDIPDSQEGGILSVDNAVTRASQGGEYTDEGFSWRDDASQWAQDNLVDENNSPLDLGDWRHRVFIYPSAAKSAGLVGAGIASVGGKWSMVAAYTDQVIMGHELGHNIGLSHAGNDLNNDGDTNDSGESEYGTDGTLMGNAWQSRLFGSGHREYMGWYDLFPEYSETVAQTAGSYEEVQIQAVELTAGELTGTLPQQLKVESVGSSNGENYYYVNYHVAHDILNPASHMEGSVSIHYLDNRLFNHVSELKQTGDRFTDSNIGLTIEFKSMDSDTQSALISVSYSE</sequence>
<gene>
    <name evidence="4" type="ORF">MO867_13305</name>
</gene>
<dbReference type="Gene3D" id="2.60.40.10">
    <property type="entry name" value="Immunoglobulins"/>
    <property type="match status" value="2"/>
</dbReference>
<evidence type="ECO:0000313" key="4">
    <source>
        <dbReference type="EMBL" id="MCO1335309.1"/>
    </source>
</evidence>
<evidence type="ECO:0000313" key="5">
    <source>
        <dbReference type="Proteomes" id="UP001139028"/>
    </source>
</evidence>
<dbReference type="PROSITE" id="PS51257">
    <property type="entry name" value="PROKAR_LIPOPROTEIN"/>
    <property type="match status" value="1"/>
</dbReference>
<feature type="chain" id="PRO_5040875244" evidence="2">
    <location>
        <begin position="20"/>
        <end position="632"/>
    </location>
</feature>
<feature type="region of interest" description="Disordered" evidence="1">
    <location>
        <begin position="19"/>
        <end position="96"/>
    </location>
</feature>
<comment type="caution">
    <text evidence="4">The sequence shown here is derived from an EMBL/GenBank/DDBJ whole genome shotgun (WGS) entry which is preliminary data.</text>
</comment>
<organism evidence="4 5">
    <name type="scientific">Microbulbifer okhotskensis</name>
    <dbReference type="NCBI Taxonomy" id="2926617"/>
    <lineage>
        <taxon>Bacteria</taxon>
        <taxon>Pseudomonadati</taxon>
        <taxon>Pseudomonadota</taxon>
        <taxon>Gammaproteobacteria</taxon>
        <taxon>Cellvibrionales</taxon>
        <taxon>Microbulbiferaceae</taxon>
        <taxon>Microbulbifer</taxon>
    </lineage>
</organism>
<dbReference type="InterPro" id="IPR010221">
    <property type="entry name" value="VCBS_dom"/>
</dbReference>
<evidence type="ECO:0000256" key="2">
    <source>
        <dbReference type="SAM" id="SignalP"/>
    </source>
</evidence>
<dbReference type="SUPFAM" id="SSF55486">
    <property type="entry name" value="Metalloproteases ('zincins'), catalytic domain"/>
    <property type="match status" value="1"/>
</dbReference>
<dbReference type="Pfam" id="PF17963">
    <property type="entry name" value="Big_9"/>
    <property type="match status" value="1"/>
</dbReference>
<evidence type="ECO:0000256" key="1">
    <source>
        <dbReference type="SAM" id="MobiDB-lite"/>
    </source>
</evidence>
<proteinExistence type="predicted"/>
<dbReference type="NCBIfam" id="TIGR01965">
    <property type="entry name" value="VCBS_repeat"/>
    <property type="match status" value="2"/>
</dbReference>
<accession>A0A9X2J6D6</accession>
<feature type="signal peptide" evidence="2">
    <location>
        <begin position="1"/>
        <end position="19"/>
    </location>
</feature>
<reference evidence="4" key="1">
    <citation type="journal article" date="2022" name="Arch. Microbiol.">
        <title>Microbulbifer okhotskensis sp. nov., isolated from a deep bottom sediment of the Okhotsk Sea.</title>
        <authorList>
            <person name="Romanenko L."/>
            <person name="Kurilenko V."/>
            <person name="Otstavnykh N."/>
            <person name="Velansky P."/>
            <person name="Isaeva M."/>
            <person name="Mikhailov V."/>
        </authorList>
    </citation>
    <scope>NUCLEOTIDE SEQUENCE</scope>
    <source>
        <strain evidence="4">OS29</strain>
    </source>
</reference>
<dbReference type="AlphaFoldDB" id="A0A9X2J6D6"/>
<dbReference type="Proteomes" id="UP001139028">
    <property type="component" value="Unassembled WGS sequence"/>
</dbReference>
<feature type="compositionally biased region" description="Acidic residues" evidence="1">
    <location>
        <begin position="51"/>
        <end position="72"/>
    </location>
</feature>
<dbReference type="RefSeq" id="WP_252468948.1">
    <property type="nucleotide sequence ID" value="NZ_JALBWM010000057.1"/>
</dbReference>
<protein>
    <submittedName>
        <fullName evidence="4">VCBS domain-containing protein</fullName>
    </submittedName>
</protein>
<keyword evidence="2" id="KW-0732">Signal</keyword>
<keyword evidence="5" id="KW-1185">Reference proteome</keyword>
<dbReference type="Pfam" id="PF05548">
    <property type="entry name" value="Peptidase_M11"/>
    <property type="match status" value="1"/>
</dbReference>
<dbReference type="InterPro" id="IPR008752">
    <property type="entry name" value="Peptidase_M11"/>
</dbReference>
<feature type="domain" description="Peptidase M11 gametolysin" evidence="3">
    <location>
        <begin position="379"/>
        <end position="602"/>
    </location>
</feature>
<dbReference type="InterPro" id="IPR013783">
    <property type="entry name" value="Ig-like_fold"/>
</dbReference>
<dbReference type="EMBL" id="JALBWM010000057">
    <property type="protein sequence ID" value="MCO1335309.1"/>
    <property type="molecule type" value="Genomic_DNA"/>
</dbReference>
<name>A0A9X2J6D6_9GAMM</name>
<evidence type="ECO:0000259" key="3">
    <source>
        <dbReference type="Pfam" id="PF05548"/>
    </source>
</evidence>